<sequence>MKGAKAMQGLIERAKTRKDKRGNYAHYKRDWPDVWGNKETQWAKSPK</sequence>
<dbReference type="EMBL" id="LCBB01000004">
    <property type="protein sequence ID" value="KKS03212.1"/>
    <property type="molecule type" value="Genomic_DNA"/>
</dbReference>
<dbReference type="Proteomes" id="UP000033947">
    <property type="component" value="Unassembled WGS sequence"/>
</dbReference>
<dbReference type="AlphaFoldDB" id="A0A0G0VU58"/>
<proteinExistence type="predicted"/>
<gene>
    <name evidence="1" type="ORF">UU55_C0004G0001</name>
</gene>
<name>A0A0G0VU58_UNCKA</name>
<evidence type="ECO:0000313" key="2">
    <source>
        <dbReference type="Proteomes" id="UP000033947"/>
    </source>
</evidence>
<accession>A0A0G0VU58</accession>
<reference evidence="1 2" key="1">
    <citation type="journal article" date="2015" name="Nature">
        <title>rRNA introns, odd ribosomes, and small enigmatic genomes across a large radiation of phyla.</title>
        <authorList>
            <person name="Brown C.T."/>
            <person name="Hug L.A."/>
            <person name="Thomas B.C."/>
            <person name="Sharon I."/>
            <person name="Castelle C.J."/>
            <person name="Singh A."/>
            <person name="Wilkins M.J."/>
            <person name="Williams K.H."/>
            <person name="Banfield J.F."/>
        </authorList>
    </citation>
    <scope>NUCLEOTIDE SEQUENCE [LARGE SCALE GENOMIC DNA]</scope>
</reference>
<evidence type="ECO:0000313" key="1">
    <source>
        <dbReference type="EMBL" id="KKS03212.1"/>
    </source>
</evidence>
<protein>
    <submittedName>
        <fullName evidence="1">Uncharacterized protein</fullName>
    </submittedName>
</protein>
<comment type="caution">
    <text evidence="1">The sequence shown here is derived from an EMBL/GenBank/DDBJ whole genome shotgun (WGS) entry which is preliminary data.</text>
</comment>
<organism evidence="1 2">
    <name type="scientific">candidate division WWE3 bacterium GW2011_GWC2_41_23</name>
    <dbReference type="NCBI Taxonomy" id="1619123"/>
    <lineage>
        <taxon>Bacteria</taxon>
        <taxon>Katanobacteria</taxon>
    </lineage>
</organism>